<evidence type="ECO:0000256" key="15">
    <source>
        <dbReference type="RuleBase" id="RU003651"/>
    </source>
</evidence>
<dbReference type="Proteomes" id="UP001139068">
    <property type="component" value="Unassembled WGS sequence"/>
</dbReference>
<keyword evidence="19" id="KW-1185">Reference proteome</keyword>
<evidence type="ECO:0000256" key="12">
    <source>
        <dbReference type="ARBA" id="ARBA00023049"/>
    </source>
</evidence>
<dbReference type="Gene3D" id="1.10.8.60">
    <property type="match status" value="1"/>
</dbReference>
<dbReference type="InterPro" id="IPR003593">
    <property type="entry name" value="AAA+_ATPase"/>
</dbReference>
<dbReference type="Pfam" id="PF00004">
    <property type="entry name" value="AAA"/>
    <property type="match status" value="1"/>
</dbReference>
<keyword evidence="4 14" id="KW-0645">Protease</keyword>
<dbReference type="SUPFAM" id="SSF52540">
    <property type="entry name" value="P-loop containing nucleoside triphosphate hydrolases"/>
    <property type="match status" value="1"/>
</dbReference>
<dbReference type="InterPro" id="IPR041569">
    <property type="entry name" value="AAA_lid_3"/>
</dbReference>
<comment type="similarity">
    <text evidence="15">Belongs to the AAA ATPase family.</text>
</comment>
<keyword evidence="8 14" id="KW-0378">Hydrolase</keyword>
<protein>
    <recommendedName>
        <fullName evidence="14">ATP-dependent zinc metalloprotease FtsH</fullName>
        <ecNumber evidence="14">3.4.24.-</ecNumber>
    </recommendedName>
</protein>
<dbReference type="InterPro" id="IPR027417">
    <property type="entry name" value="P-loop_NTPase"/>
</dbReference>
<feature type="active site" evidence="14">
    <location>
        <position position="426"/>
    </location>
</feature>
<evidence type="ECO:0000256" key="8">
    <source>
        <dbReference type="ARBA" id="ARBA00022801"/>
    </source>
</evidence>
<feature type="region of interest" description="Disordered" evidence="16">
    <location>
        <begin position="618"/>
        <end position="767"/>
    </location>
</feature>
<comment type="cofactor">
    <cofactor evidence="14">
        <name>Zn(2+)</name>
        <dbReference type="ChEBI" id="CHEBI:29105"/>
    </cofactor>
    <text evidence="14">Binds 1 zinc ion per subunit.</text>
</comment>
<keyword evidence="12 14" id="KW-0482">Metalloprotease</keyword>
<dbReference type="HAMAP" id="MF_01458">
    <property type="entry name" value="FtsH"/>
    <property type="match status" value="1"/>
</dbReference>
<feature type="binding site" evidence="14">
    <location>
        <begin position="203"/>
        <end position="210"/>
    </location>
    <ligand>
        <name>ATP</name>
        <dbReference type="ChEBI" id="CHEBI:30616"/>
    </ligand>
</feature>
<dbReference type="Gene3D" id="3.40.50.300">
    <property type="entry name" value="P-loop containing nucleotide triphosphate hydrolases"/>
    <property type="match status" value="1"/>
</dbReference>
<feature type="binding site" evidence="14">
    <location>
        <position position="429"/>
    </location>
    <ligand>
        <name>Zn(2+)</name>
        <dbReference type="ChEBI" id="CHEBI:29105"/>
        <note>catalytic</note>
    </ligand>
</feature>
<accession>A0ABS9YVQ7</accession>
<evidence type="ECO:0000256" key="13">
    <source>
        <dbReference type="ARBA" id="ARBA00023136"/>
    </source>
</evidence>
<evidence type="ECO:0000256" key="5">
    <source>
        <dbReference type="ARBA" id="ARBA00022692"/>
    </source>
</evidence>
<evidence type="ECO:0000256" key="9">
    <source>
        <dbReference type="ARBA" id="ARBA00022833"/>
    </source>
</evidence>
<dbReference type="Gene3D" id="1.20.58.760">
    <property type="entry name" value="Peptidase M41"/>
    <property type="match status" value="1"/>
</dbReference>
<comment type="similarity">
    <text evidence="2 14">In the C-terminal section; belongs to the peptidase M41 family.</text>
</comment>
<feature type="compositionally biased region" description="Pro residues" evidence="16">
    <location>
        <begin position="731"/>
        <end position="742"/>
    </location>
</feature>
<comment type="subunit">
    <text evidence="14">Homohexamer.</text>
</comment>
<feature type="compositionally biased region" description="Low complexity" evidence="16">
    <location>
        <begin position="654"/>
        <end position="681"/>
    </location>
</feature>
<feature type="domain" description="AAA+ ATPase" evidence="17">
    <location>
        <begin position="195"/>
        <end position="334"/>
    </location>
</feature>
<keyword evidence="13 14" id="KW-0472">Membrane</keyword>
<dbReference type="InterPro" id="IPR003959">
    <property type="entry name" value="ATPase_AAA_core"/>
</dbReference>
<dbReference type="RefSeq" id="WP_243070871.1">
    <property type="nucleotide sequence ID" value="NZ_JAIVFL010000001.1"/>
</dbReference>
<dbReference type="PANTHER" id="PTHR23076:SF97">
    <property type="entry name" value="ATP-DEPENDENT ZINC METALLOPROTEASE YME1L1"/>
    <property type="match status" value="1"/>
</dbReference>
<evidence type="ECO:0000256" key="6">
    <source>
        <dbReference type="ARBA" id="ARBA00022723"/>
    </source>
</evidence>
<keyword evidence="6 14" id="KW-0479">Metal-binding</keyword>
<dbReference type="EMBL" id="JAIVFL010000001">
    <property type="protein sequence ID" value="MCI4674439.1"/>
    <property type="molecule type" value="Genomic_DNA"/>
</dbReference>
<comment type="function">
    <text evidence="14">Acts as a processive, ATP-dependent zinc metallopeptidase for both cytoplasmic and membrane proteins. Plays a role in the quality control of integral membrane proteins.</text>
</comment>
<dbReference type="InterPro" id="IPR037219">
    <property type="entry name" value="Peptidase_M41-like"/>
</dbReference>
<dbReference type="InterPro" id="IPR005936">
    <property type="entry name" value="FtsH"/>
</dbReference>
<dbReference type="NCBIfam" id="TIGR01241">
    <property type="entry name" value="FtsH_fam"/>
    <property type="match status" value="1"/>
</dbReference>
<feature type="transmembrane region" description="Helical" evidence="14">
    <location>
        <begin position="111"/>
        <end position="132"/>
    </location>
</feature>
<feature type="transmembrane region" description="Helical" evidence="14">
    <location>
        <begin position="7"/>
        <end position="26"/>
    </location>
</feature>
<dbReference type="Pfam" id="PF01434">
    <property type="entry name" value="Peptidase_M41"/>
    <property type="match status" value="1"/>
</dbReference>
<keyword evidence="5 14" id="KW-0812">Transmembrane</keyword>
<proteinExistence type="inferred from homology"/>
<dbReference type="InterPro" id="IPR003960">
    <property type="entry name" value="ATPase_AAA_CS"/>
</dbReference>
<dbReference type="CDD" id="cd19501">
    <property type="entry name" value="RecA-like_FtsH"/>
    <property type="match status" value="1"/>
</dbReference>
<evidence type="ECO:0000256" key="4">
    <source>
        <dbReference type="ARBA" id="ARBA00022670"/>
    </source>
</evidence>
<sequence>MNRKNVIRTLTVVAVVLLLGWSFFYFSDDTRGFKPVDTSVAMAQIKADNVKSAQIDDREQQLRLELKSANSDTEDSNKVITKYPTGYAVNLFDALNAKNVKTNTVVNQGSILGSLLVYMLPLLLLVGLFVLFSRMQTGGRMGFGFGKSRAKQLGKDMPKTTFADVAGVDEAVEELYEIKDFLQNPSRYQALGAKIPKGVLLYGPPGTGKTLLARAVAGEAGVPFFTISGSDFVEMFVGVGASRVRDLFEQAKQNAPCIIFVDEIDAVGRQRGAGLGGGHDEREQTLNQLLVEMDGFGDRQGVILIAATNRPDILDPALLRPGRFDRQIPVSNPDLAGRKAVLRVHSQGKPMAPDADLDGLAKRTVGMSGADLANVINEAALLTARENGTVITSAALEEAVDRVIGGPRRKGRVISETEKKITAYHEGGHTLAAWAMPDIEPIYKVTILARGRTGGHAVSVPEDDKGLMTRSEMIARLVFAMGGRAAEELVFREPTTGAVSDIDQATKIARAMVTEYGMSSKLGAVKYGTEHGDPFLGRTMGTQSDYSHEVARDIDDEVRKLIEAAHTEAWAILTEYRDVLDVLAGELLEKETLHRAELEAIFGDVKKRPRLTVFDDFGGRIPSDKPPIKTPGELAIERGEPWPKPMPEPAFKKAIAQASAAAQPQQPNGGNGNGAHAAGPQYQQPSNQPDYGVPAGWHAPGWPPPNQQHGGYWYPPPPPDWAPPQQQGQQPYPPYQPYPAPRHTPSAPAPQDDAGDDGGRPIPPANG</sequence>
<keyword evidence="7 14" id="KW-0547">Nucleotide-binding</keyword>
<dbReference type="SUPFAM" id="SSF140990">
    <property type="entry name" value="FtsH protease domain-like"/>
    <property type="match status" value="1"/>
</dbReference>
<reference evidence="18" key="1">
    <citation type="journal article" date="2022" name="ISME J.">
        <title>Identification of active gaseous-alkane degraders at natural gas seeps.</title>
        <authorList>
            <person name="Farhan Ul Haque M."/>
            <person name="Hernandez M."/>
            <person name="Crombie A.T."/>
            <person name="Murrell J.C."/>
        </authorList>
    </citation>
    <scope>NUCLEOTIDE SEQUENCE</scope>
    <source>
        <strain evidence="18">ANDR5</strain>
    </source>
</reference>
<evidence type="ECO:0000313" key="18">
    <source>
        <dbReference type="EMBL" id="MCI4674439.1"/>
    </source>
</evidence>
<evidence type="ECO:0000256" key="11">
    <source>
        <dbReference type="ARBA" id="ARBA00022989"/>
    </source>
</evidence>
<comment type="similarity">
    <text evidence="14">In the central section; belongs to the AAA ATPase family.</text>
</comment>
<dbReference type="Pfam" id="PF17862">
    <property type="entry name" value="AAA_lid_3"/>
    <property type="match status" value="1"/>
</dbReference>
<dbReference type="GO" id="GO:0008237">
    <property type="term" value="F:metallopeptidase activity"/>
    <property type="evidence" value="ECO:0007669"/>
    <property type="project" value="UniProtKB-KW"/>
</dbReference>
<dbReference type="PANTHER" id="PTHR23076">
    <property type="entry name" value="METALLOPROTEASE M41 FTSH"/>
    <property type="match status" value="1"/>
</dbReference>
<dbReference type="Pfam" id="PF06480">
    <property type="entry name" value="FtsH_ext"/>
    <property type="match status" value="1"/>
</dbReference>
<evidence type="ECO:0000313" key="19">
    <source>
        <dbReference type="Proteomes" id="UP001139068"/>
    </source>
</evidence>
<comment type="caution">
    <text evidence="18">The sequence shown here is derived from an EMBL/GenBank/DDBJ whole genome shotgun (WGS) entry which is preliminary data.</text>
</comment>
<keyword evidence="11 14" id="KW-1133">Transmembrane helix</keyword>
<evidence type="ECO:0000256" key="1">
    <source>
        <dbReference type="ARBA" id="ARBA00004370"/>
    </source>
</evidence>
<keyword evidence="9 14" id="KW-0862">Zinc</keyword>
<dbReference type="SMART" id="SM00382">
    <property type="entry name" value="AAA"/>
    <property type="match status" value="1"/>
</dbReference>
<dbReference type="EC" id="3.4.24.-" evidence="14"/>
<evidence type="ECO:0000256" key="10">
    <source>
        <dbReference type="ARBA" id="ARBA00022840"/>
    </source>
</evidence>
<evidence type="ECO:0000256" key="3">
    <source>
        <dbReference type="ARBA" id="ARBA00022475"/>
    </source>
</evidence>
<dbReference type="InterPro" id="IPR011546">
    <property type="entry name" value="Pept_M41_FtsH_extracell"/>
</dbReference>
<name>A0ABS9YVQ7_9MYCO</name>
<evidence type="ECO:0000256" key="2">
    <source>
        <dbReference type="ARBA" id="ARBA00010044"/>
    </source>
</evidence>
<organism evidence="18 19">
    <name type="scientific">Candidatus Mycolicibacterium alkanivorans</name>
    <dbReference type="NCBI Taxonomy" id="2954114"/>
    <lineage>
        <taxon>Bacteria</taxon>
        <taxon>Bacillati</taxon>
        <taxon>Actinomycetota</taxon>
        <taxon>Actinomycetes</taxon>
        <taxon>Mycobacteriales</taxon>
        <taxon>Mycobacteriaceae</taxon>
        <taxon>Mycolicibacterium</taxon>
    </lineage>
</organism>
<keyword evidence="3 14" id="KW-1003">Cell membrane</keyword>
<keyword evidence="10 14" id="KW-0067">ATP-binding</keyword>
<feature type="binding site" evidence="14">
    <location>
        <position position="501"/>
    </location>
    <ligand>
        <name>Zn(2+)</name>
        <dbReference type="ChEBI" id="CHEBI:29105"/>
        <note>catalytic</note>
    </ligand>
</feature>
<dbReference type="InterPro" id="IPR000642">
    <property type="entry name" value="Peptidase_M41"/>
</dbReference>
<feature type="binding site" evidence="14">
    <location>
        <position position="425"/>
    </location>
    <ligand>
        <name>Zn(2+)</name>
        <dbReference type="ChEBI" id="CHEBI:29105"/>
        <note>catalytic</note>
    </ligand>
</feature>
<gene>
    <name evidence="14 18" type="primary">ftsH</name>
    <name evidence="18" type="ORF">K9U37_05655</name>
</gene>
<dbReference type="PROSITE" id="PS00674">
    <property type="entry name" value="AAA"/>
    <property type="match status" value="1"/>
</dbReference>
<evidence type="ECO:0000256" key="7">
    <source>
        <dbReference type="ARBA" id="ARBA00022741"/>
    </source>
</evidence>
<evidence type="ECO:0000256" key="16">
    <source>
        <dbReference type="SAM" id="MobiDB-lite"/>
    </source>
</evidence>
<evidence type="ECO:0000256" key="14">
    <source>
        <dbReference type="HAMAP-Rule" id="MF_01458"/>
    </source>
</evidence>
<evidence type="ECO:0000259" key="17">
    <source>
        <dbReference type="SMART" id="SM00382"/>
    </source>
</evidence>
<comment type="subcellular location">
    <subcellularLocation>
        <location evidence="14">Cell membrane</location>
        <topology evidence="14">Multi-pass membrane protein</topology>
        <orientation evidence="14">Cytoplasmic side</orientation>
    </subcellularLocation>
    <subcellularLocation>
        <location evidence="1">Membrane</location>
    </subcellularLocation>
</comment>